<dbReference type="PANTHER" id="PTHR13153:SF5">
    <property type="entry name" value="GATOR COMPLEX PROTEIN NPRL3"/>
    <property type="match status" value="1"/>
</dbReference>
<feature type="region of interest" description="Disordered" evidence="6">
    <location>
        <begin position="92"/>
        <end position="168"/>
    </location>
</feature>
<reference evidence="8" key="1">
    <citation type="submission" date="2021-03" db="EMBL/GenBank/DDBJ databases">
        <title>Comparative genomics and phylogenomic investigation of the class Geoglossomycetes provide insights into ecological specialization and systematics.</title>
        <authorList>
            <person name="Melie T."/>
            <person name="Pirro S."/>
            <person name="Miller A.N."/>
            <person name="Quandt A."/>
        </authorList>
    </citation>
    <scope>NUCLEOTIDE SEQUENCE</scope>
    <source>
        <strain evidence="8">CAQ_001_2017</strain>
    </source>
</reference>
<evidence type="ECO:0000259" key="7">
    <source>
        <dbReference type="Pfam" id="PF24064"/>
    </source>
</evidence>
<dbReference type="GO" id="GO:0038202">
    <property type="term" value="P:TORC1 signaling"/>
    <property type="evidence" value="ECO:0007669"/>
    <property type="project" value="TreeGrafter"/>
</dbReference>
<dbReference type="Pfam" id="PF03666">
    <property type="entry name" value="NPR3"/>
    <property type="match status" value="1"/>
</dbReference>
<dbReference type="GO" id="GO:0051321">
    <property type="term" value="P:meiotic cell cycle"/>
    <property type="evidence" value="ECO:0007669"/>
    <property type="project" value="UniProtKB-UniRule"/>
</dbReference>
<feature type="compositionally biased region" description="Polar residues" evidence="6">
    <location>
        <begin position="1"/>
        <end position="11"/>
    </location>
</feature>
<evidence type="ECO:0000256" key="3">
    <source>
        <dbReference type="ARBA" id="ARBA00025376"/>
    </source>
</evidence>
<evidence type="ECO:0000313" key="9">
    <source>
        <dbReference type="Proteomes" id="UP000750711"/>
    </source>
</evidence>
<keyword evidence="5" id="KW-0469">Meiosis</keyword>
<evidence type="ECO:0000256" key="6">
    <source>
        <dbReference type="SAM" id="MobiDB-lite"/>
    </source>
</evidence>
<feature type="region of interest" description="Disordered" evidence="6">
    <location>
        <begin position="1"/>
        <end position="57"/>
    </location>
</feature>
<dbReference type="Proteomes" id="UP000750711">
    <property type="component" value="Unassembled WGS sequence"/>
</dbReference>
<evidence type="ECO:0000313" key="8">
    <source>
        <dbReference type="EMBL" id="KAH0566480.1"/>
    </source>
</evidence>
<keyword evidence="9" id="KW-1185">Reference proteome</keyword>
<dbReference type="EMBL" id="JAGHQM010000006">
    <property type="protein sequence ID" value="KAH0566480.1"/>
    <property type="molecule type" value="Genomic_DNA"/>
</dbReference>
<feature type="compositionally biased region" description="Basic residues" evidence="6">
    <location>
        <begin position="223"/>
        <end position="234"/>
    </location>
</feature>
<proteinExistence type="inferred from homology"/>
<dbReference type="Pfam" id="PF24064">
    <property type="entry name" value="HTH_NPRL3"/>
    <property type="match status" value="1"/>
</dbReference>
<dbReference type="GO" id="GO:1904262">
    <property type="term" value="P:negative regulation of TORC1 signaling"/>
    <property type="evidence" value="ECO:0007669"/>
    <property type="project" value="TreeGrafter"/>
</dbReference>
<evidence type="ECO:0000256" key="2">
    <source>
        <dbReference type="ARBA" id="ARBA00017880"/>
    </source>
</evidence>
<feature type="region of interest" description="Disordered" evidence="6">
    <location>
        <begin position="223"/>
        <end position="268"/>
    </location>
</feature>
<evidence type="ECO:0000256" key="4">
    <source>
        <dbReference type="ARBA" id="ARBA00030028"/>
    </source>
</evidence>
<dbReference type="GO" id="GO:0005774">
    <property type="term" value="C:vacuolar membrane"/>
    <property type="evidence" value="ECO:0007669"/>
    <property type="project" value="UniProtKB-SubCell"/>
</dbReference>
<dbReference type="GO" id="GO:0010508">
    <property type="term" value="P:positive regulation of autophagy"/>
    <property type="evidence" value="ECO:0007669"/>
    <property type="project" value="TreeGrafter"/>
</dbReference>
<evidence type="ECO:0000256" key="1">
    <source>
        <dbReference type="ARBA" id="ARBA00010546"/>
    </source>
</evidence>
<comment type="similarity">
    <text evidence="1 5">Belongs to the NPR3 family.</text>
</comment>
<feature type="compositionally biased region" description="Acidic residues" evidence="6">
    <location>
        <begin position="149"/>
        <end position="158"/>
    </location>
</feature>
<dbReference type="AlphaFoldDB" id="A0A9P8LJE2"/>
<comment type="function">
    <text evidence="3 5">Mediates inactivation of the TORC1 complex in response to amino acid starvation. Required for meiotic nuclear division.</text>
</comment>
<name>A0A9P8LJE2_9PEZI</name>
<organism evidence="8 9">
    <name type="scientific">Trichoglossum hirsutum</name>
    <dbReference type="NCBI Taxonomy" id="265104"/>
    <lineage>
        <taxon>Eukaryota</taxon>
        <taxon>Fungi</taxon>
        <taxon>Dikarya</taxon>
        <taxon>Ascomycota</taxon>
        <taxon>Pezizomycotina</taxon>
        <taxon>Geoglossomycetes</taxon>
        <taxon>Geoglossales</taxon>
        <taxon>Geoglossaceae</taxon>
        <taxon>Trichoglossum</taxon>
    </lineage>
</organism>
<protein>
    <recommendedName>
        <fullName evidence="2 5">Nitrogen permease regulator 3</fullName>
    </recommendedName>
    <alternativeName>
        <fullName evidence="4 5">Required for meiotic nuclear division protein 11</fullName>
    </alternativeName>
</protein>
<evidence type="ECO:0000256" key="5">
    <source>
        <dbReference type="RuleBase" id="RU368069"/>
    </source>
</evidence>
<comment type="caution">
    <text evidence="8">The sequence shown here is derived from an EMBL/GenBank/DDBJ whole genome shotgun (WGS) entry which is preliminary data.</text>
</comment>
<feature type="compositionally biased region" description="Pro residues" evidence="6">
    <location>
        <begin position="48"/>
        <end position="57"/>
    </location>
</feature>
<dbReference type="InterPro" id="IPR005365">
    <property type="entry name" value="Npr3"/>
</dbReference>
<dbReference type="InterPro" id="IPR056603">
    <property type="entry name" value="HTH_NPRL3"/>
</dbReference>
<feature type="compositionally biased region" description="Polar residues" evidence="6">
    <location>
        <begin position="19"/>
        <end position="42"/>
    </location>
</feature>
<feature type="domain" description="GATOR1 complex protein NPRL3 C-terminal HTH" evidence="7">
    <location>
        <begin position="693"/>
        <end position="753"/>
    </location>
</feature>
<keyword evidence="5" id="KW-0732">Signal</keyword>
<accession>A0A9P8LJE2</accession>
<dbReference type="GO" id="GO:0034198">
    <property type="term" value="P:cellular response to amino acid starvation"/>
    <property type="evidence" value="ECO:0007669"/>
    <property type="project" value="TreeGrafter"/>
</dbReference>
<sequence>MQTASSRQNANEGDLQILQPPSSAGVNTPQTPTAQQNSNSTKPAKRTMPPPALPPNPCLVAVLLVVTSRAGPRFVFHYPAHPREDAPTYLTSWRGGHSASSSLTDDSGDSADLEEWSSDEEEFELGTRGSIFRSDADSRRERRRRVFSPEDEEDYYSDESERGRRRDEGRMAQWESLFGFSTDGLEKILSPSKEYNKKKFEVGLDPLVFLSYPCHIREDGLWKKKREKKKKPKKRDIPGTNDVGTLSDKVEVNGKDDKEDKISAKAAQEIDDMSVGDDSYDDDEESNVSESKASAMTMFNMVFVLNPPDLEYQIRVQEMYENVVKKFAKALKYEQARSNYVWTESELVLTMKDQAKEKGTHMSTLWQSILNKSSLAKGMSEVYHSISSSKIAHVIINNTFDVSLQIPIITETSVLPSTTETQMPGLWLTTANSFDDDENVEDNMLAKHFALLFLDDVSTILKEIETEPKDLSGPLAHYVRCSKPTMSFLQVSIQHGIPLSDIQILARHLIYWRRARAIPPLHHRDTYIVSPNADMKGLRSQTAIYARKFPTFPPLPKMLSMLSGKPRPYGSIIPSKDHRQAYLEILAWLVRGGWVTQLRTFAWVYVCKNVKAEVAQEIAKEDAAKNGAHASPTTSTPPSRSDNGLPDIRPGYLSPLAHSDVASVGTAADTVEPGEDDPALEPSLILDPHKANALECRWLESIAKKLEPEEARMYFPIFTKYFNGQHALEKIAVRENLTRKDVRRLLTAMEVALVIVRHW</sequence>
<feature type="compositionally biased region" description="Basic and acidic residues" evidence="6">
    <location>
        <begin position="159"/>
        <end position="168"/>
    </location>
</feature>
<dbReference type="GO" id="GO:1990130">
    <property type="term" value="C:GATOR1 complex"/>
    <property type="evidence" value="ECO:0007669"/>
    <property type="project" value="TreeGrafter"/>
</dbReference>
<feature type="compositionally biased region" description="Basic and acidic residues" evidence="6">
    <location>
        <begin position="248"/>
        <end position="263"/>
    </location>
</feature>
<gene>
    <name evidence="8" type="ORF">GP486_000122</name>
</gene>
<comment type="subcellular location">
    <subcellularLocation>
        <location evidence="5">Vacuole membrane</location>
        <topology evidence="5">Peripheral membrane protein</topology>
    </subcellularLocation>
</comment>
<feature type="compositionally biased region" description="Acidic residues" evidence="6">
    <location>
        <begin position="106"/>
        <end position="124"/>
    </location>
</feature>
<feature type="region of interest" description="Disordered" evidence="6">
    <location>
        <begin position="622"/>
        <end position="648"/>
    </location>
</feature>
<dbReference type="PANTHER" id="PTHR13153">
    <property type="entry name" value="CGTHBA PROTEIN -14 GENE PROTEIN"/>
    <property type="match status" value="1"/>
</dbReference>